<accession>A0A080M7L9</accession>
<organism evidence="1 2">
    <name type="scientific">Candidatus Accumulibacter phosphatis</name>
    <dbReference type="NCBI Taxonomy" id="327160"/>
    <lineage>
        <taxon>Bacteria</taxon>
        <taxon>Pseudomonadati</taxon>
        <taxon>Pseudomonadota</taxon>
        <taxon>Betaproteobacteria</taxon>
        <taxon>Candidatus Accumulibacter</taxon>
    </lineage>
</organism>
<protein>
    <submittedName>
        <fullName evidence="1">Uncharacterized protein</fullName>
    </submittedName>
</protein>
<reference evidence="1 2" key="1">
    <citation type="submission" date="2014-02" db="EMBL/GenBank/DDBJ databases">
        <title>Expanding our view of genomic diversity in Candidatus Accumulibacter clades.</title>
        <authorList>
            <person name="Skennerton C.T."/>
            <person name="Barr J.J."/>
            <person name="Slater F.R."/>
            <person name="Bond P.L."/>
            <person name="Tyson G.W."/>
        </authorList>
    </citation>
    <scope>NUCLEOTIDE SEQUENCE [LARGE SCALE GENOMIC DNA]</scope>
    <source>
        <strain evidence="2">BA-91</strain>
    </source>
</reference>
<sequence>MPLDGSVSRDVSLTGKLTPQCLQFGQGAGQRQPDAVVGAAGLWGVDPRRFTPVSVARLRAVNPAV</sequence>
<dbReference type="AlphaFoldDB" id="A0A080M7L9"/>
<proteinExistence type="predicted"/>
<evidence type="ECO:0000313" key="1">
    <source>
        <dbReference type="EMBL" id="KFB73064.1"/>
    </source>
</evidence>
<evidence type="ECO:0000313" key="2">
    <source>
        <dbReference type="Proteomes" id="UP000020077"/>
    </source>
</evidence>
<dbReference type="Proteomes" id="UP000020077">
    <property type="component" value="Unassembled WGS sequence"/>
</dbReference>
<dbReference type="EMBL" id="JDVG02000291">
    <property type="protein sequence ID" value="KFB73064.1"/>
    <property type="molecule type" value="Genomic_DNA"/>
</dbReference>
<gene>
    <name evidence="1" type="ORF">AW09_001703</name>
</gene>
<comment type="caution">
    <text evidence="1">The sequence shown here is derived from an EMBL/GenBank/DDBJ whole genome shotgun (WGS) entry which is preliminary data.</text>
</comment>
<name>A0A080M7L9_9PROT</name>